<reference evidence="1" key="2">
    <citation type="submission" date="2023-01" db="EMBL/GenBank/DDBJ databases">
        <authorList>
            <person name="Petersen C."/>
        </authorList>
    </citation>
    <scope>NUCLEOTIDE SEQUENCE</scope>
    <source>
        <strain evidence="1">IBT 12815</strain>
    </source>
</reference>
<protein>
    <submittedName>
        <fullName evidence="1">Uncharacterized protein</fullName>
    </submittedName>
</protein>
<dbReference type="AlphaFoldDB" id="A0AAD6H1F4"/>
<proteinExistence type="predicted"/>
<dbReference type="RefSeq" id="XP_056751328.1">
    <property type="nucleotide sequence ID" value="XM_056899252.1"/>
</dbReference>
<organism evidence="1 2">
    <name type="scientific">Penicillium hordei</name>
    <dbReference type="NCBI Taxonomy" id="40994"/>
    <lineage>
        <taxon>Eukaryota</taxon>
        <taxon>Fungi</taxon>
        <taxon>Dikarya</taxon>
        <taxon>Ascomycota</taxon>
        <taxon>Pezizomycotina</taxon>
        <taxon>Eurotiomycetes</taxon>
        <taxon>Eurotiomycetidae</taxon>
        <taxon>Eurotiales</taxon>
        <taxon>Aspergillaceae</taxon>
        <taxon>Penicillium</taxon>
    </lineage>
</organism>
<dbReference type="EMBL" id="JAQJAE010000004">
    <property type="protein sequence ID" value="KAJ5598113.1"/>
    <property type="molecule type" value="Genomic_DNA"/>
</dbReference>
<dbReference type="GeneID" id="81589494"/>
<evidence type="ECO:0000313" key="1">
    <source>
        <dbReference type="EMBL" id="KAJ5598113.1"/>
    </source>
</evidence>
<sequence length="62" mass="7242">MKPQNTVFWVRARDMGQIRLDLSTAGYLEELQGIFWIFRVFAKLPEAFGMAEEPEGSWYRGT</sequence>
<reference evidence="1" key="1">
    <citation type="journal article" date="2023" name="IMA Fungus">
        <title>Comparative genomic study of the Penicillium genus elucidates a diverse pangenome and 15 lateral gene transfer events.</title>
        <authorList>
            <person name="Petersen C."/>
            <person name="Sorensen T."/>
            <person name="Nielsen M.R."/>
            <person name="Sondergaard T.E."/>
            <person name="Sorensen J.L."/>
            <person name="Fitzpatrick D.A."/>
            <person name="Frisvad J.C."/>
            <person name="Nielsen K.L."/>
        </authorList>
    </citation>
    <scope>NUCLEOTIDE SEQUENCE</scope>
    <source>
        <strain evidence="1">IBT 12815</strain>
    </source>
</reference>
<dbReference type="Proteomes" id="UP001213799">
    <property type="component" value="Unassembled WGS sequence"/>
</dbReference>
<gene>
    <name evidence="1" type="ORF">N7537_008197</name>
</gene>
<name>A0AAD6H1F4_9EURO</name>
<comment type="caution">
    <text evidence="1">The sequence shown here is derived from an EMBL/GenBank/DDBJ whole genome shotgun (WGS) entry which is preliminary data.</text>
</comment>
<keyword evidence="2" id="KW-1185">Reference proteome</keyword>
<accession>A0AAD6H1F4</accession>
<evidence type="ECO:0000313" key="2">
    <source>
        <dbReference type="Proteomes" id="UP001213799"/>
    </source>
</evidence>